<keyword evidence="2" id="KW-0472">Membrane</keyword>
<gene>
    <name evidence="3" type="ORF">PMEA_00022027</name>
</gene>
<feature type="compositionally biased region" description="Polar residues" evidence="1">
    <location>
        <begin position="472"/>
        <end position="485"/>
    </location>
</feature>
<feature type="compositionally biased region" description="Basic and acidic residues" evidence="1">
    <location>
        <begin position="246"/>
        <end position="271"/>
    </location>
</feature>
<feature type="compositionally biased region" description="Polar residues" evidence="1">
    <location>
        <begin position="109"/>
        <end position="126"/>
    </location>
</feature>
<comment type="caution">
    <text evidence="3">The sequence shown here is derived from an EMBL/GenBank/DDBJ whole genome shotgun (WGS) entry which is preliminary data.</text>
</comment>
<evidence type="ECO:0000313" key="4">
    <source>
        <dbReference type="Proteomes" id="UP001159428"/>
    </source>
</evidence>
<evidence type="ECO:0000313" key="3">
    <source>
        <dbReference type="EMBL" id="CAH3037398.1"/>
    </source>
</evidence>
<feature type="region of interest" description="Disordered" evidence="1">
    <location>
        <begin position="460"/>
        <end position="485"/>
    </location>
</feature>
<keyword evidence="4" id="KW-1185">Reference proteome</keyword>
<feature type="region of interest" description="Disordered" evidence="1">
    <location>
        <begin position="109"/>
        <end position="159"/>
    </location>
</feature>
<reference evidence="3 4" key="1">
    <citation type="submission" date="2022-05" db="EMBL/GenBank/DDBJ databases">
        <authorList>
            <consortium name="Genoscope - CEA"/>
            <person name="William W."/>
        </authorList>
    </citation>
    <scope>NUCLEOTIDE SEQUENCE [LARGE SCALE GENOMIC DNA]</scope>
</reference>
<dbReference type="AlphaFoldDB" id="A0AAU9VSX7"/>
<sequence>MELWWIILAGCGGGLLLVAYVAVVMYKICRRKKRVQMNQAGDPERNTDDKDWVTHVNPSVVSERTEDGLCMDTKRGSTKIRRKASTVLIPNASVSEIPGTSDAVLRSVQSVTSPKANSANKQNGSRPTIVEKQASTEQKSPSDEKSKAAPPSSNSPCLVQRSEYTWETLLRQPSDVRKNRSQSFNWEVSEPRKQNMNTRSLKLKRGEEGRRFVRSKSLKGYTQRELAILSTEEMPPSTELVLSVKRGGENKKRKSPQEPEKDQSTDADTRKRMSVKSMTAEKSIKISRSGSAPSMTAKEKAVKNAEAIIKPRTKSYTWIPEPDYQSVSIEEIVLENREKNKVNREDQVCIVEIRNEPNDSDSHVSLSAGNEAQMIGAAQDVPNEEQSHEEQKDFSTIIDIVDIAVSSPCPGVARRVTTVMDDDTPNTRETEETKILMGSSIKRELSVKNQVKNLEATITSEQPVTHHDQTSKTESNNAEETNVSFGTDINNNVKTLSGFNQKPSPNKAMTVEATVHNIPNGHPPFTTKPSEVRSIGKLTIVKNVDVPYYQKTQDSRKSIDKASSIVIRQSSNAMLIGYGGLSTGKTDEIHQIETSPMPPPVPYSIQPRASSQTQDTTKITILSKDNQKNSNAVPQLTSAEVLQRALQKSVKGNAVNLPLTTTTPTPTKTSTTAKEVDAELTLEEKKKVWKREQIVDQLHAARTRNENQSYVFGTGLAYQSCMPELQNRLKQLTLTK</sequence>
<name>A0AAU9VSX7_9CNID</name>
<protein>
    <submittedName>
        <fullName evidence="3">Uncharacterized protein</fullName>
    </submittedName>
</protein>
<feature type="region of interest" description="Disordered" evidence="1">
    <location>
        <begin position="233"/>
        <end position="298"/>
    </location>
</feature>
<feature type="region of interest" description="Disordered" evidence="1">
    <location>
        <begin position="176"/>
        <end position="199"/>
    </location>
</feature>
<dbReference type="Proteomes" id="UP001159428">
    <property type="component" value="Unassembled WGS sequence"/>
</dbReference>
<keyword evidence="2" id="KW-0812">Transmembrane</keyword>
<proteinExistence type="predicted"/>
<dbReference type="EMBL" id="CALNXJ010000004">
    <property type="protein sequence ID" value="CAH3037398.1"/>
    <property type="molecule type" value="Genomic_DNA"/>
</dbReference>
<organism evidence="3 4">
    <name type="scientific">Pocillopora meandrina</name>
    <dbReference type="NCBI Taxonomy" id="46732"/>
    <lineage>
        <taxon>Eukaryota</taxon>
        <taxon>Metazoa</taxon>
        <taxon>Cnidaria</taxon>
        <taxon>Anthozoa</taxon>
        <taxon>Hexacorallia</taxon>
        <taxon>Scleractinia</taxon>
        <taxon>Astrocoeniina</taxon>
        <taxon>Pocilloporidae</taxon>
        <taxon>Pocillopora</taxon>
    </lineage>
</organism>
<accession>A0AAU9VSX7</accession>
<evidence type="ECO:0000256" key="1">
    <source>
        <dbReference type="SAM" id="MobiDB-lite"/>
    </source>
</evidence>
<feature type="transmembrane region" description="Helical" evidence="2">
    <location>
        <begin position="6"/>
        <end position="29"/>
    </location>
</feature>
<evidence type="ECO:0000256" key="2">
    <source>
        <dbReference type="SAM" id="Phobius"/>
    </source>
</evidence>
<keyword evidence="2" id="KW-1133">Transmembrane helix</keyword>